<reference evidence="1 2" key="1">
    <citation type="submission" date="2018-01" db="EMBL/GenBank/DDBJ databases">
        <title>Genomic Encyclopedia of Type Strains, Phase III (KMG-III): the genomes of soil and plant-associated and newly described type strains.</title>
        <authorList>
            <person name="Whitman W."/>
        </authorList>
    </citation>
    <scope>NUCLEOTIDE SEQUENCE [LARGE SCALE GENOMIC DNA]</scope>
    <source>
        <strain evidence="1 2">1131</strain>
    </source>
</reference>
<evidence type="ECO:0000313" key="1">
    <source>
        <dbReference type="EMBL" id="POR56581.1"/>
    </source>
</evidence>
<sequence>MTGTDGTAQFACRACGSPSIVLPAVLADEAVVSCGRCQSALGSWLGYKSYVSRSIHAEYEAVPAQPMICVDPIIAPALAGAL</sequence>
<proteinExistence type="predicted"/>
<organism evidence="1 2">
    <name type="scientific">Bosea psychrotolerans</name>
    <dbReference type="NCBI Taxonomy" id="1871628"/>
    <lineage>
        <taxon>Bacteria</taxon>
        <taxon>Pseudomonadati</taxon>
        <taxon>Pseudomonadota</taxon>
        <taxon>Alphaproteobacteria</taxon>
        <taxon>Hyphomicrobiales</taxon>
        <taxon>Boseaceae</taxon>
        <taxon>Bosea</taxon>
    </lineage>
</organism>
<dbReference type="EMBL" id="PQFZ01000001">
    <property type="protein sequence ID" value="POR56581.1"/>
    <property type="molecule type" value="Genomic_DNA"/>
</dbReference>
<dbReference type="OrthoDB" id="8162516at2"/>
<name>A0A2S4MPF4_9HYPH</name>
<dbReference type="RefSeq" id="WP_103716201.1">
    <property type="nucleotide sequence ID" value="NZ_PQFZ01000001.1"/>
</dbReference>
<protein>
    <submittedName>
        <fullName evidence="1">Uncharacterized protein</fullName>
    </submittedName>
</protein>
<comment type="caution">
    <text evidence="1">The sequence shown here is derived from an EMBL/GenBank/DDBJ whole genome shotgun (WGS) entry which is preliminary data.</text>
</comment>
<dbReference type="AlphaFoldDB" id="A0A2S4MPF4"/>
<evidence type="ECO:0000313" key="2">
    <source>
        <dbReference type="Proteomes" id="UP000236919"/>
    </source>
</evidence>
<keyword evidence="2" id="KW-1185">Reference proteome</keyword>
<dbReference type="Proteomes" id="UP000236919">
    <property type="component" value="Unassembled WGS sequence"/>
</dbReference>
<accession>A0A2S4MPF4</accession>
<gene>
    <name evidence="1" type="ORF">CYD53_101101</name>
</gene>